<gene>
    <name evidence="2" type="ORF">L798_01117</name>
</gene>
<proteinExistence type="predicted"/>
<dbReference type="InParanoid" id="A0A067QWZ9"/>
<evidence type="ECO:0000259" key="1">
    <source>
        <dbReference type="PROSITE" id="PS50821"/>
    </source>
</evidence>
<sequence>MEICNLSSEDLHRELSKERKRDFMNYILGLNVDYMLPNVPTSKRTCKVNRVVENAVKQMFELDSGRSISVAEYIAQEKKIRLSYPHLLCLHVGSLNRCSPIYAPAELPQVER</sequence>
<reference evidence="2 3" key="1">
    <citation type="journal article" date="2014" name="Nat. Commun.">
        <title>Molecular traces of alternative social organization in a termite genome.</title>
        <authorList>
            <person name="Terrapon N."/>
            <person name="Li C."/>
            <person name="Robertson H.M."/>
            <person name="Ji L."/>
            <person name="Meng X."/>
            <person name="Booth W."/>
            <person name="Chen Z."/>
            <person name="Childers C.P."/>
            <person name="Glastad K.M."/>
            <person name="Gokhale K."/>
            <person name="Gowin J."/>
            <person name="Gronenberg W."/>
            <person name="Hermansen R.A."/>
            <person name="Hu H."/>
            <person name="Hunt B.G."/>
            <person name="Huylmans A.K."/>
            <person name="Khalil S.M."/>
            <person name="Mitchell R.D."/>
            <person name="Munoz-Torres M.C."/>
            <person name="Mustard J.A."/>
            <person name="Pan H."/>
            <person name="Reese J.T."/>
            <person name="Scharf M.E."/>
            <person name="Sun F."/>
            <person name="Vogel H."/>
            <person name="Xiao J."/>
            <person name="Yang W."/>
            <person name="Yang Z."/>
            <person name="Yang Z."/>
            <person name="Zhou J."/>
            <person name="Zhu J."/>
            <person name="Brent C.S."/>
            <person name="Elsik C.G."/>
            <person name="Goodisman M.A."/>
            <person name="Liberles D.A."/>
            <person name="Roe R.M."/>
            <person name="Vargo E.L."/>
            <person name="Vilcinskas A."/>
            <person name="Wang J."/>
            <person name="Bornberg-Bauer E."/>
            <person name="Korb J."/>
            <person name="Zhang G."/>
            <person name="Liebig J."/>
        </authorList>
    </citation>
    <scope>NUCLEOTIDE SEQUENCE [LARGE SCALE GENOMIC DNA]</scope>
    <source>
        <tissue evidence="2">Whole organism</tissue>
    </source>
</reference>
<dbReference type="InterPro" id="IPR036085">
    <property type="entry name" value="PAZ_dom_sf"/>
</dbReference>
<dbReference type="Pfam" id="PF02170">
    <property type="entry name" value="PAZ"/>
    <property type="match status" value="1"/>
</dbReference>
<dbReference type="CDD" id="cd02846">
    <property type="entry name" value="PAZ_argonaute_like"/>
    <property type="match status" value="1"/>
</dbReference>
<protein>
    <recommendedName>
        <fullName evidence="1">PAZ domain-containing protein</fullName>
    </recommendedName>
</protein>
<evidence type="ECO:0000313" key="3">
    <source>
        <dbReference type="Proteomes" id="UP000027135"/>
    </source>
</evidence>
<dbReference type="GO" id="GO:0003723">
    <property type="term" value="F:RNA binding"/>
    <property type="evidence" value="ECO:0007669"/>
    <property type="project" value="InterPro"/>
</dbReference>
<evidence type="ECO:0000313" key="2">
    <source>
        <dbReference type="EMBL" id="KDR09218.1"/>
    </source>
</evidence>
<feature type="domain" description="PAZ" evidence="1">
    <location>
        <begin position="2"/>
        <end position="112"/>
    </location>
</feature>
<dbReference type="InterPro" id="IPR003100">
    <property type="entry name" value="PAZ_dom"/>
</dbReference>
<dbReference type="Proteomes" id="UP000027135">
    <property type="component" value="Unassembled WGS sequence"/>
</dbReference>
<dbReference type="STRING" id="136037.A0A067QWZ9"/>
<dbReference type="PROSITE" id="PS50821">
    <property type="entry name" value="PAZ"/>
    <property type="match status" value="1"/>
</dbReference>
<dbReference type="SUPFAM" id="SSF101690">
    <property type="entry name" value="PAZ domain"/>
    <property type="match status" value="1"/>
</dbReference>
<dbReference type="EMBL" id="KK853261">
    <property type="protein sequence ID" value="KDR09218.1"/>
    <property type="molecule type" value="Genomic_DNA"/>
</dbReference>
<accession>A0A067QWZ9</accession>
<name>A0A067QWZ9_ZOONE</name>
<dbReference type="Gene3D" id="2.170.260.10">
    <property type="entry name" value="paz domain"/>
    <property type="match status" value="1"/>
</dbReference>
<dbReference type="AlphaFoldDB" id="A0A067QWZ9"/>
<organism evidence="2 3">
    <name type="scientific">Zootermopsis nevadensis</name>
    <name type="common">Dampwood termite</name>
    <dbReference type="NCBI Taxonomy" id="136037"/>
    <lineage>
        <taxon>Eukaryota</taxon>
        <taxon>Metazoa</taxon>
        <taxon>Ecdysozoa</taxon>
        <taxon>Arthropoda</taxon>
        <taxon>Hexapoda</taxon>
        <taxon>Insecta</taxon>
        <taxon>Pterygota</taxon>
        <taxon>Neoptera</taxon>
        <taxon>Polyneoptera</taxon>
        <taxon>Dictyoptera</taxon>
        <taxon>Blattodea</taxon>
        <taxon>Blattoidea</taxon>
        <taxon>Termitoidae</taxon>
        <taxon>Termopsidae</taxon>
        <taxon>Zootermopsis</taxon>
    </lineage>
</organism>
<keyword evidence="3" id="KW-1185">Reference proteome</keyword>